<dbReference type="Pfam" id="PF02104">
    <property type="entry name" value="SURF1"/>
    <property type="match status" value="1"/>
</dbReference>
<comment type="caution">
    <text evidence="1">Lacks conserved residue(s) required for the propagation of feature annotation.</text>
</comment>
<evidence type="ECO:0000313" key="2">
    <source>
        <dbReference type="EMBL" id="RKT78339.1"/>
    </source>
</evidence>
<organism evidence="2 3">
    <name type="scientific">Terracoccus luteus</name>
    <dbReference type="NCBI Taxonomy" id="53356"/>
    <lineage>
        <taxon>Bacteria</taxon>
        <taxon>Bacillati</taxon>
        <taxon>Actinomycetota</taxon>
        <taxon>Actinomycetes</taxon>
        <taxon>Micrococcales</taxon>
        <taxon>Intrasporangiaceae</taxon>
        <taxon>Terracoccus</taxon>
    </lineage>
</organism>
<keyword evidence="1" id="KW-1133">Transmembrane helix</keyword>
<keyword evidence="1" id="KW-0812">Transmembrane</keyword>
<dbReference type="Proteomes" id="UP000278440">
    <property type="component" value="Unassembled WGS sequence"/>
</dbReference>
<evidence type="ECO:0000313" key="3">
    <source>
        <dbReference type="Proteomes" id="UP000278440"/>
    </source>
</evidence>
<proteinExistence type="inferred from homology"/>
<feature type="transmembrane region" description="Helical" evidence="1">
    <location>
        <begin position="16"/>
        <end position="36"/>
    </location>
</feature>
<comment type="caution">
    <text evidence="2">The sequence shown here is derived from an EMBL/GenBank/DDBJ whole genome shotgun (WGS) entry which is preliminary data.</text>
</comment>
<accession>A0A495XY57</accession>
<reference evidence="2 3" key="1">
    <citation type="submission" date="2018-10" db="EMBL/GenBank/DDBJ databases">
        <title>Sequencing the genomes of 1000 actinobacteria strains.</title>
        <authorList>
            <person name="Klenk H.-P."/>
        </authorList>
    </citation>
    <scope>NUCLEOTIDE SEQUENCE [LARGE SCALE GENOMIC DNA]</scope>
    <source>
        <strain evidence="2 3">DSM 44267</strain>
    </source>
</reference>
<dbReference type="PROSITE" id="PS50895">
    <property type="entry name" value="SURF1"/>
    <property type="match status" value="1"/>
</dbReference>
<comment type="subcellular location">
    <subcellularLocation>
        <location evidence="1">Cell membrane</location>
        <topology evidence="1">Multi-pass membrane protein</topology>
    </subcellularLocation>
</comment>
<keyword evidence="3" id="KW-1185">Reference proteome</keyword>
<dbReference type="GO" id="GO:0005886">
    <property type="term" value="C:plasma membrane"/>
    <property type="evidence" value="ECO:0007669"/>
    <property type="project" value="UniProtKB-SubCell"/>
</dbReference>
<name>A0A495XY57_9MICO</name>
<dbReference type="AlphaFoldDB" id="A0A495XY57"/>
<dbReference type="InterPro" id="IPR002994">
    <property type="entry name" value="Surf1/Shy1"/>
</dbReference>
<gene>
    <name evidence="2" type="ORF">DFJ68_1783</name>
</gene>
<sequence>MTYPEAVLRGLFTPRWVGYTALLLVAVAACVLLGLWQLGVARDEGLKEAVRSAGVLERAPLQDVLDPHAAFTAPLSNRPVTATGTYDAARSLVVVERRLDGTDGSWVVTPLVTAEGTVAVLRGLTPGTPTTAPTPPTGTVAVDGTLGPGESPRTGPALPGEQRRSVDLASLVNEWPGDLYNAVVFASAERVDGSVVATDLQRVPPPSLDAPLNLRNAAYAVQWWVFGVFAIWMWWKMYRAEQEGAPETVAPREEVAA</sequence>
<dbReference type="EMBL" id="RBXT01000001">
    <property type="protein sequence ID" value="RKT78339.1"/>
    <property type="molecule type" value="Genomic_DNA"/>
</dbReference>
<protein>
    <recommendedName>
        <fullName evidence="1">SURF1-like protein</fullName>
    </recommendedName>
</protein>
<comment type="similarity">
    <text evidence="1">Belongs to the SURF1 family.</text>
</comment>
<keyword evidence="1" id="KW-0472">Membrane</keyword>
<dbReference type="OrthoDB" id="3266379at2"/>
<evidence type="ECO:0000256" key="1">
    <source>
        <dbReference type="RuleBase" id="RU363076"/>
    </source>
</evidence>
<keyword evidence="1" id="KW-1003">Cell membrane</keyword>